<dbReference type="EMBL" id="NMVQ01000009">
    <property type="protein sequence ID" value="OYO22823.1"/>
    <property type="molecule type" value="Genomic_DNA"/>
</dbReference>
<dbReference type="AlphaFoldDB" id="A0A255H6J8"/>
<evidence type="ECO:0000313" key="2">
    <source>
        <dbReference type="Proteomes" id="UP000216311"/>
    </source>
</evidence>
<accession>A0A255H6J8</accession>
<evidence type="ECO:0000313" key="1">
    <source>
        <dbReference type="EMBL" id="OYO22823.1"/>
    </source>
</evidence>
<dbReference type="Gene3D" id="3.10.20.30">
    <property type="match status" value="1"/>
</dbReference>
<comment type="caution">
    <text evidence="1">The sequence shown here is derived from an EMBL/GenBank/DDBJ whole genome shotgun (WGS) entry which is preliminary data.</text>
</comment>
<dbReference type="Proteomes" id="UP000216311">
    <property type="component" value="Unassembled WGS sequence"/>
</dbReference>
<dbReference type="SUPFAM" id="SSF54285">
    <property type="entry name" value="MoaD/ThiS"/>
    <property type="match status" value="1"/>
</dbReference>
<reference evidence="1 2" key="1">
    <citation type="submission" date="2017-07" db="EMBL/GenBank/DDBJ databases">
        <title>Draft whole genome sequences of clinical Proprionibacteriaceae strains.</title>
        <authorList>
            <person name="Bernier A.-M."/>
            <person name="Bernard K."/>
            <person name="Domingo M.-C."/>
        </authorList>
    </citation>
    <scope>NUCLEOTIDE SEQUENCE [LARGE SCALE GENOMIC DNA]</scope>
    <source>
        <strain evidence="1 2">NML 130396</strain>
    </source>
</reference>
<name>A0A255H6J8_9ACTN</name>
<gene>
    <name evidence="1" type="ORF">CGZ93_07210</name>
</gene>
<dbReference type="InterPro" id="IPR012675">
    <property type="entry name" value="Beta-grasp_dom_sf"/>
</dbReference>
<dbReference type="InterPro" id="IPR016155">
    <property type="entry name" value="Mopterin_synth/thiamin_S_b"/>
</dbReference>
<organism evidence="1 2">
    <name type="scientific">Enemella dayhoffiae</name>
    <dbReference type="NCBI Taxonomy" id="2016507"/>
    <lineage>
        <taxon>Bacteria</taxon>
        <taxon>Bacillati</taxon>
        <taxon>Actinomycetota</taxon>
        <taxon>Actinomycetes</taxon>
        <taxon>Propionibacteriales</taxon>
        <taxon>Propionibacteriaceae</taxon>
        <taxon>Enemella</taxon>
    </lineage>
</organism>
<protein>
    <submittedName>
        <fullName evidence="1">Molybdopterin synthase sulfur carrier subunit</fullName>
    </submittedName>
</protein>
<keyword evidence="2" id="KW-1185">Reference proteome</keyword>
<sequence>MVAVQIRYWAGAAAAAGVEEETIAAETLADALTTARETRGAALGKVLSVSSLLVDGQRQRPDQLDRPLTAPTRLEVLPPFAGG</sequence>
<dbReference type="RefSeq" id="WP_094363468.1">
    <property type="nucleotide sequence ID" value="NZ_NMVQ01000009.1"/>
</dbReference>
<proteinExistence type="predicted"/>